<dbReference type="InterPro" id="IPR001697">
    <property type="entry name" value="Pyr_Knase"/>
</dbReference>
<dbReference type="Proteomes" id="UP000029736">
    <property type="component" value="Unassembled WGS sequence"/>
</dbReference>
<protein>
    <recommendedName>
        <fullName evidence="4 13">Pyruvate kinase</fullName>
        <ecNumber evidence="4 13">2.7.1.40</ecNumber>
    </recommendedName>
</protein>
<dbReference type="InterPro" id="IPR036918">
    <property type="entry name" value="Pyrv_Knase_C_sf"/>
</dbReference>
<dbReference type="InterPro" id="IPR011037">
    <property type="entry name" value="Pyrv_Knase-like_insert_dom_sf"/>
</dbReference>
<dbReference type="GO" id="GO:0004743">
    <property type="term" value="F:pyruvate kinase activity"/>
    <property type="evidence" value="ECO:0007669"/>
    <property type="project" value="UniProtKB-UniRule"/>
</dbReference>
<comment type="similarity">
    <text evidence="3 14">Belongs to the pyruvate kinase family.</text>
</comment>
<evidence type="ECO:0000256" key="3">
    <source>
        <dbReference type="ARBA" id="ARBA00008663"/>
    </source>
</evidence>
<evidence type="ECO:0000256" key="4">
    <source>
        <dbReference type="ARBA" id="ARBA00012142"/>
    </source>
</evidence>
<accession>A0A098S9I0</accession>
<dbReference type="Gene3D" id="3.40.1380.20">
    <property type="entry name" value="Pyruvate kinase, C-terminal domain"/>
    <property type="match status" value="1"/>
</dbReference>
<dbReference type="InterPro" id="IPR015795">
    <property type="entry name" value="Pyrv_Knase_C"/>
</dbReference>
<comment type="cofactor">
    <cofactor evidence="1">
        <name>K(+)</name>
        <dbReference type="ChEBI" id="CHEBI:29103"/>
    </cofactor>
</comment>
<dbReference type="OrthoDB" id="9812123at2"/>
<dbReference type="Gene3D" id="3.20.20.60">
    <property type="entry name" value="Phosphoenolpyruvate-binding domains"/>
    <property type="match status" value="1"/>
</dbReference>
<keyword evidence="18" id="KW-1185">Reference proteome</keyword>
<organism evidence="17 18">
    <name type="scientific">Phaeodactylibacter xiamenensis</name>
    <dbReference type="NCBI Taxonomy" id="1524460"/>
    <lineage>
        <taxon>Bacteria</taxon>
        <taxon>Pseudomonadati</taxon>
        <taxon>Bacteroidota</taxon>
        <taxon>Saprospiria</taxon>
        <taxon>Saprospirales</taxon>
        <taxon>Haliscomenobacteraceae</taxon>
        <taxon>Phaeodactylibacter</taxon>
    </lineage>
</organism>
<keyword evidence="7" id="KW-0547">Nucleotide-binding</keyword>
<evidence type="ECO:0000256" key="13">
    <source>
        <dbReference type="NCBIfam" id="TIGR01064"/>
    </source>
</evidence>
<evidence type="ECO:0000256" key="9">
    <source>
        <dbReference type="ARBA" id="ARBA00022840"/>
    </source>
</evidence>
<dbReference type="EMBL" id="JPOS01000033">
    <property type="protein sequence ID" value="KGE87747.1"/>
    <property type="molecule type" value="Genomic_DNA"/>
</dbReference>
<evidence type="ECO:0000256" key="2">
    <source>
        <dbReference type="ARBA" id="ARBA00004997"/>
    </source>
</evidence>
<evidence type="ECO:0000256" key="7">
    <source>
        <dbReference type="ARBA" id="ARBA00022741"/>
    </source>
</evidence>
<evidence type="ECO:0000256" key="14">
    <source>
        <dbReference type="RuleBase" id="RU000504"/>
    </source>
</evidence>
<keyword evidence="10 14" id="KW-0460">Magnesium</keyword>
<dbReference type="Gene3D" id="2.40.33.10">
    <property type="entry name" value="PK beta-barrel domain-like"/>
    <property type="match status" value="1"/>
</dbReference>
<comment type="pathway">
    <text evidence="2 14">Carbohydrate degradation; glycolysis; pyruvate from D-glyceraldehyde 3-phosphate: step 5/5.</text>
</comment>
<keyword evidence="8 14" id="KW-0418">Kinase</keyword>
<keyword evidence="11 14" id="KW-0324">Glycolysis</keyword>
<dbReference type="UniPathway" id="UPA00109">
    <property type="reaction ID" value="UER00188"/>
</dbReference>
<evidence type="ECO:0000313" key="18">
    <source>
        <dbReference type="Proteomes" id="UP000029736"/>
    </source>
</evidence>
<dbReference type="GO" id="GO:0016301">
    <property type="term" value="F:kinase activity"/>
    <property type="evidence" value="ECO:0007669"/>
    <property type="project" value="UniProtKB-KW"/>
</dbReference>
<dbReference type="InterPro" id="IPR018209">
    <property type="entry name" value="Pyrv_Knase_AS"/>
</dbReference>
<feature type="domain" description="Pyruvate kinase barrel" evidence="15">
    <location>
        <begin position="7"/>
        <end position="328"/>
    </location>
</feature>
<dbReference type="Pfam" id="PF00224">
    <property type="entry name" value="PK"/>
    <property type="match status" value="1"/>
</dbReference>
<dbReference type="SUPFAM" id="SSF52935">
    <property type="entry name" value="PK C-terminal domain-like"/>
    <property type="match status" value="1"/>
</dbReference>
<evidence type="ECO:0000256" key="1">
    <source>
        <dbReference type="ARBA" id="ARBA00001958"/>
    </source>
</evidence>
<dbReference type="PROSITE" id="PS00110">
    <property type="entry name" value="PYRUVATE_KINASE"/>
    <property type="match status" value="1"/>
</dbReference>
<dbReference type="PANTHER" id="PTHR11817">
    <property type="entry name" value="PYRUVATE KINASE"/>
    <property type="match status" value="1"/>
</dbReference>
<dbReference type="Pfam" id="PF02887">
    <property type="entry name" value="PK_C"/>
    <property type="match status" value="1"/>
</dbReference>
<evidence type="ECO:0000256" key="6">
    <source>
        <dbReference type="ARBA" id="ARBA00022723"/>
    </source>
</evidence>
<reference evidence="17 18" key="1">
    <citation type="journal article" date="2014" name="Int. J. Syst. Evol. Microbiol.">
        <title>Phaeodactylibacter xiamenensis gen. nov., sp. nov., a member of the family Saprospiraceae isolated from the marine alga Phaeodactylum tricornutum.</title>
        <authorList>
            <person name="Chen Z.Jr."/>
            <person name="Lei X."/>
            <person name="Lai Q."/>
            <person name="Li Y."/>
            <person name="Zhang B."/>
            <person name="Zhang J."/>
            <person name="Zhang H."/>
            <person name="Yang L."/>
            <person name="Zheng W."/>
            <person name="Tian Y."/>
            <person name="Yu Z."/>
            <person name="Xu H.Jr."/>
            <person name="Zheng T."/>
        </authorList>
    </citation>
    <scope>NUCLEOTIDE SEQUENCE [LARGE SCALE GENOMIC DNA]</scope>
    <source>
        <strain evidence="17 18">KD52</strain>
    </source>
</reference>
<evidence type="ECO:0000256" key="8">
    <source>
        <dbReference type="ARBA" id="ARBA00022777"/>
    </source>
</evidence>
<keyword evidence="5 14" id="KW-0808">Transferase</keyword>
<evidence type="ECO:0000256" key="12">
    <source>
        <dbReference type="ARBA" id="ARBA00023317"/>
    </source>
</evidence>
<dbReference type="RefSeq" id="WP_044221100.1">
    <property type="nucleotide sequence ID" value="NZ_CAKZLC010000500.1"/>
</dbReference>
<dbReference type="SUPFAM" id="SSF51621">
    <property type="entry name" value="Phosphoenolpyruvate/pyruvate domain"/>
    <property type="match status" value="1"/>
</dbReference>
<feature type="domain" description="Pyruvate kinase C-terminal" evidence="16">
    <location>
        <begin position="362"/>
        <end position="473"/>
    </location>
</feature>
<dbReference type="FunFam" id="2.40.33.10:FF:000001">
    <property type="entry name" value="Pyruvate kinase"/>
    <property type="match status" value="1"/>
</dbReference>
<name>A0A098S9I0_9BACT</name>
<comment type="catalytic activity">
    <reaction evidence="14">
        <text>pyruvate + ATP = phosphoenolpyruvate + ADP + H(+)</text>
        <dbReference type="Rhea" id="RHEA:18157"/>
        <dbReference type="ChEBI" id="CHEBI:15361"/>
        <dbReference type="ChEBI" id="CHEBI:15378"/>
        <dbReference type="ChEBI" id="CHEBI:30616"/>
        <dbReference type="ChEBI" id="CHEBI:58702"/>
        <dbReference type="ChEBI" id="CHEBI:456216"/>
        <dbReference type="EC" id="2.7.1.40"/>
    </reaction>
</comment>
<keyword evidence="9" id="KW-0067">ATP-binding</keyword>
<dbReference type="InterPro" id="IPR015793">
    <property type="entry name" value="Pyrv_Knase_brl"/>
</dbReference>
<dbReference type="STRING" id="1524460.IX84_13305"/>
<dbReference type="NCBIfam" id="TIGR01064">
    <property type="entry name" value="pyruv_kin"/>
    <property type="match status" value="1"/>
</dbReference>
<evidence type="ECO:0000256" key="5">
    <source>
        <dbReference type="ARBA" id="ARBA00022679"/>
    </source>
</evidence>
<keyword evidence="6" id="KW-0479">Metal-binding</keyword>
<dbReference type="PRINTS" id="PR01050">
    <property type="entry name" value="PYRUVTKNASE"/>
</dbReference>
<dbReference type="NCBIfam" id="NF004491">
    <property type="entry name" value="PRK05826.1"/>
    <property type="match status" value="1"/>
</dbReference>
<evidence type="ECO:0000259" key="15">
    <source>
        <dbReference type="Pfam" id="PF00224"/>
    </source>
</evidence>
<evidence type="ECO:0000313" key="17">
    <source>
        <dbReference type="EMBL" id="KGE87747.1"/>
    </source>
</evidence>
<dbReference type="GO" id="GO:0030955">
    <property type="term" value="F:potassium ion binding"/>
    <property type="evidence" value="ECO:0007669"/>
    <property type="project" value="UniProtKB-UniRule"/>
</dbReference>
<proteinExistence type="inferred from homology"/>
<dbReference type="AlphaFoldDB" id="A0A098S9I0"/>
<evidence type="ECO:0000259" key="16">
    <source>
        <dbReference type="Pfam" id="PF02887"/>
    </source>
</evidence>
<dbReference type="GO" id="GO:0000287">
    <property type="term" value="F:magnesium ion binding"/>
    <property type="evidence" value="ECO:0007669"/>
    <property type="project" value="UniProtKB-UniRule"/>
</dbReference>
<evidence type="ECO:0000256" key="10">
    <source>
        <dbReference type="ARBA" id="ARBA00022842"/>
    </source>
</evidence>
<sequence length="477" mass="53665">MKVVDHQNTKIVATVGPACNSYNQLLELVKTGVDVFRLNFSHGTHQDHQQVIDHVTYINEKYNLHISILADLQGPKLRVGKIKDNALELKEGDVITLVNEKCVGTMEKIYMSYESFARDVKVGERVLVDDGKLVFEVLETNKEDTVRLKTLFGGTLSSNKGVNLPNTKISLPSLTEKDLVDLEFILTQPVNWIALSFVRHPKDLKDLRRRIEAKNHPAKIISKIEKPEAVERIDKIIKHSNAIMVARGDLGIEVAMERLPLIQKDIIAKCIQRARPVIVATQMMDSMITNPSPTRAEITDVANAVLDGADAVMLSGETSVGKHPVKVVEAMNKIIEEAETHYDFKDRRPIATSKTRTFHSDVICFNAAQTAMQVNAKAIIGMTSSGYTAFKVSSYRPKTDIYIFSDRMHMLATLNLVWGVRCFYYDRFTTTDETIADVTEILKREGRVKPGDVIINTGSMPLHRRHRTNMMKITPVE</sequence>
<dbReference type="NCBIfam" id="NF004978">
    <property type="entry name" value="PRK06354.1"/>
    <property type="match status" value="1"/>
</dbReference>
<dbReference type="InterPro" id="IPR015806">
    <property type="entry name" value="Pyrv_Knase_insert_dom_sf"/>
</dbReference>
<comment type="caution">
    <text evidence="17">The sequence shown here is derived from an EMBL/GenBank/DDBJ whole genome shotgun (WGS) entry which is preliminary data.</text>
</comment>
<gene>
    <name evidence="17" type="ORF">IX84_13305</name>
</gene>
<dbReference type="SUPFAM" id="SSF50800">
    <property type="entry name" value="PK beta-barrel domain-like"/>
    <property type="match status" value="1"/>
</dbReference>
<dbReference type="InterPro" id="IPR040442">
    <property type="entry name" value="Pyrv_kinase-like_dom_sf"/>
</dbReference>
<dbReference type="InterPro" id="IPR015813">
    <property type="entry name" value="Pyrv/PenolPyrv_kinase-like_dom"/>
</dbReference>
<dbReference type="EC" id="2.7.1.40" evidence="4 13"/>
<evidence type="ECO:0000256" key="11">
    <source>
        <dbReference type="ARBA" id="ARBA00023152"/>
    </source>
</evidence>
<keyword evidence="12 17" id="KW-0670">Pyruvate</keyword>
<dbReference type="GO" id="GO:0005524">
    <property type="term" value="F:ATP binding"/>
    <property type="evidence" value="ECO:0007669"/>
    <property type="project" value="UniProtKB-KW"/>
</dbReference>